<name>A0AA87SYP2_9LEPT</name>
<comment type="caution">
    <text evidence="1">The sequence shown here is derived from an EMBL/GenBank/DDBJ whole genome shotgun (WGS) entry which is preliminary data.</text>
</comment>
<dbReference type="AlphaFoldDB" id="A0AA87SYP2"/>
<reference evidence="1 2" key="1">
    <citation type="journal article" date="2014" name="Int. J. Syst. Evol. Microbiol.">
        <title>Leptospira mayottensis sp. nov., a pathogenic species of the genus Leptospira isolated from humans.</title>
        <authorList>
            <person name="Bourhy P."/>
            <person name="Collet L."/>
            <person name="Brisse S."/>
            <person name="Picardeau M."/>
        </authorList>
    </citation>
    <scope>NUCLEOTIDE SEQUENCE [LARGE SCALE GENOMIC DNA]</scope>
    <source>
        <strain evidence="1 2">200901122</strain>
    </source>
</reference>
<dbReference type="EMBL" id="AKWM02000002">
    <property type="protein sequence ID" value="EKS02076.1"/>
    <property type="molecule type" value="Genomic_DNA"/>
</dbReference>
<proteinExistence type="predicted"/>
<evidence type="ECO:0000313" key="1">
    <source>
        <dbReference type="EMBL" id="EKS02076.1"/>
    </source>
</evidence>
<organism evidence="1 2">
    <name type="scientific">Leptospira mayottensis 200901122</name>
    <dbReference type="NCBI Taxonomy" id="1193010"/>
    <lineage>
        <taxon>Bacteria</taxon>
        <taxon>Pseudomonadati</taxon>
        <taxon>Spirochaetota</taxon>
        <taxon>Spirochaetia</taxon>
        <taxon>Leptospirales</taxon>
        <taxon>Leptospiraceae</taxon>
        <taxon>Leptospira</taxon>
    </lineage>
</organism>
<dbReference type="Proteomes" id="UP000001343">
    <property type="component" value="Unassembled WGS sequence"/>
</dbReference>
<accession>A0AA87SYP2</accession>
<gene>
    <name evidence="1" type="ORF">LEP1GSC125_0727</name>
</gene>
<protein>
    <submittedName>
        <fullName evidence="1">Uncharacterized protein</fullName>
    </submittedName>
</protein>
<evidence type="ECO:0000313" key="2">
    <source>
        <dbReference type="Proteomes" id="UP000001343"/>
    </source>
</evidence>
<sequence length="70" mass="8158">MLYLSKDPLRFCPNRTNFNCTLNFVLPGTLSQTHVYLLYDLFADINPGPISSLIFCREKRKENFILFAEP</sequence>